<evidence type="ECO:0000256" key="1">
    <source>
        <dbReference type="ARBA" id="ARBA00001946"/>
    </source>
</evidence>
<dbReference type="PROSITE" id="PS50206">
    <property type="entry name" value="RHODANESE_3"/>
    <property type="match status" value="1"/>
</dbReference>
<protein>
    <submittedName>
        <fullName evidence="9">Phosphomannomutase/phosphoglucomutase</fullName>
    </submittedName>
</protein>
<evidence type="ECO:0000256" key="4">
    <source>
        <dbReference type="ARBA" id="ARBA00022723"/>
    </source>
</evidence>
<evidence type="ECO:0000256" key="5">
    <source>
        <dbReference type="ARBA" id="ARBA00022842"/>
    </source>
</evidence>
<dbReference type="SUPFAM" id="SSF53738">
    <property type="entry name" value="Phosphoglucomutase, first 3 domains"/>
    <property type="match status" value="3"/>
</dbReference>
<comment type="similarity">
    <text evidence="2 7">Belongs to the phosphohexose mutase family.</text>
</comment>
<evidence type="ECO:0000256" key="6">
    <source>
        <dbReference type="ARBA" id="ARBA00023235"/>
    </source>
</evidence>
<keyword evidence="10" id="KW-1185">Reference proteome</keyword>
<evidence type="ECO:0000259" key="8">
    <source>
        <dbReference type="PROSITE" id="PS50206"/>
    </source>
</evidence>
<dbReference type="Pfam" id="PF02880">
    <property type="entry name" value="PGM_PMM_III"/>
    <property type="match status" value="1"/>
</dbReference>
<feature type="domain" description="Rhodanese" evidence="8">
    <location>
        <begin position="178"/>
        <end position="238"/>
    </location>
</feature>
<dbReference type="InterPro" id="IPR016066">
    <property type="entry name" value="A-D-PHexomutase_CS"/>
</dbReference>
<dbReference type="RefSeq" id="WP_202952089.1">
    <property type="nucleotide sequence ID" value="NZ_JAPCID010000074.1"/>
</dbReference>
<dbReference type="InterPro" id="IPR016055">
    <property type="entry name" value="A-D-PHexomutase_a/b/a-I/II/III"/>
</dbReference>
<dbReference type="InterPro" id="IPR005843">
    <property type="entry name" value="A-D-PHexomutase_C"/>
</dbReference>
<dbReference type="InterPro" id="IPR005845">
    <property type="entry name" value="A-D-PHexomutase_a/b/a-II"/>
</dbReference>
<dbReference type="Gene3D" id="3.30.310.50">
    <property type="entry name" value="Alpha-D-phosphohexomutase, C-terminal domain"/>
    <property type="match status" value="1"/>
</dbReference>
<keyword evidence="3" id="KW-0597">Phosphoprotein</keyword>
<evidence type="ECO:0000256" key="3">
    <source>
        <dbReference type="ARBA" id="ARBA00022553"/>
    </source>
</evidence>
<dbReference type="InterPro" id="IPR005846">
    <property type="entry name" value="A-D-PHexomutase_a/b/a-III"/>
</dbReference>
<evidence type="ECO:0000256" key="7">
    <source>
        <dbReference type="RuleBase" id="RU004326"/>
    </source>
</evidence>
<accession>A0ABT4RUZ8</accession>
<proteinExistence type="inferred from homology"/>
<dbReference type="CDD" id="cd03089">
    <property type="entry name" value="PMM_PGM"/>
    <property type="match status" value="1"/>
</dbReference>
<comment type="caution">
    <text evidence="9">The sequence shown here is derived from an EMBL/GenBank/DDBJ whole genome shotgun (WGS) entry which is preliminary data.</text>
</comment>
<dbReference type="EMBL" id="JAPCID010000074">
    <property type="protein sequence ID" value="MDA0142086.1"/>
    <property type="molecule type" value="Genomic_DNA"/>
</dbReference>
<dbReference type="InterPro" id="IPR005841">
    <property type="entry name" value="Alpha-D-phosphohexomutase_SF"/>
</dbReference>
<dbReference type="PANTHER" id="PTHR43771:SF2">
    <property type="entry name" value="PHOSPHOMANNOMUTASE_PHOSPHOGLUCOMUTASE"/>
    <property type="match status" value="1"/>
</dbReference>
<dbReference type="InterPro" id="IPR001763">
    <property type="entry name" value="Rhodanese-like_dom"/>
</dbReference>
<keyword evidence="4 7" id="KW-0479">Metal-binding</keyword>
<sequence length="494" mass="53476">MAWPYLLPRSGNDAISYATDPLDPTIFREYDVRGKIDPTPPDPSFSINPSVAGRVARAFGTWLQREHGRTQIVVGFDGRSYSEPLANAVCLGLLSTGMEVVNIGLATSPLVYFAQHTLGWAGVSVTASHNPNGWSGFKLAYAPSKTLVPDQVAAVKALADERDFATGNGTYVERSFVEEYLDMLVEKLPAPRALKVVVDGANSISAPLGVLALERAGYDVVALNGELDWTFPNHEPDPEAVEGRVQLQEKVLEVGADVGVALDGDGDRLGVTDERGGLVFSDTTLAILAQDVLERYPGAPVVYDVKCSRMVADVIGPAGGDAVMWKTGHSHIKAKMQELGAPFAGERSGHFFYGGDDYFGYDDAIYSALRFLHVIASGTATVSERVAALPRYVATPTMNAFCPDTEKYRVVEEFGAWIAEQSSPQLITINGVRAEWEDAWVLVRASSNLPALVLVVEATTDERLREVYGLLRDGLARFEEVGSEWENDPFAAVS</sequence>
<dbReference type="Pfam" id="PF00408">
    <property type="entry name" value="PGM_PMM_IV"/>
    <property type="match status" value="1"/>
</dbReference>
<evidence type="ECO:0000256" key="2">
    <source>
        <dbReference type="ARBA" id="ARBA00010231"/>
    </source>
</evidence>
<dbReference type="InterPro" id="IPR005844">
    <property type="entry name" value="A-D-PHexomutase_a/b/a-I"/>
</dbReference>
<reference evidence="9" key="1">
    <citation type="submission" date="2022-10" db="EMBL/GenBank/DDBJ databases">
        <title>The WGS of Solirubrobacter sp. CPCC 204708.</title>
        <authorList>
            <person name="Jiang Z."/>
        </authorList>
    </citation>
    <scope>NUCLEOTIDE SEQUENCE</scope>
    <source>
        <strain evidence="9">CPCC 204708</strain>
    </source>
</reference>
<evidence type="ECO:0000313" key="10">
    <source>
        <dbReference type="Proteomes" id="UP001147700"/>
    </source>
</evidence>
<organism evidence="9 10">
    <name type="scientific">Solirubrobacter deserti</name>
    <dbReference type="NCBI Taxonomy" id="2282478"/>
    <lineage>
        <taxon>Bacteria</taxon>
        <taxon>Bacillati</taxon>
        <taxon>Actinomycetota</taxon>
        <taxon>Thermoleophilia</taxon>
        <taxon>Solirubrobacterales</taxon>
        <taxon>Solirubrobacteraceae</taxon>
        <taxon>Solirubrobacter</taxon>
    </lineage>
</organism>
<dbReference type="InterPro" id="IPR036900">
    <property type="entry name" value="A-D-PHexomutase_C_sf"/>
</dbReference>
<name>A0ABT4RUZ8_9ACTN</name>
<dbReference type="Proteomes" id="UP001147700">
    <property type="component" value="Unassembled WGS sequence"/>
</dbReference>
<dbReference type="Pfam" id="PF02879">
    <property type="entry name" value="PGM_PMM_II"/>
    <property type="match status" value="1"/>
</dbReference>
<dbReference type="PRINTS" id="PR00509">
    <property type="entry name" value="PGMPMM"/>
</dbReference>
<keyword evidence="5 7" id="KW-0460">Magnesium</keyword>
<gene>
    <name evidence="9" type="ORF">OJ962_31670</name>
</gene>
<dbReference type="PANTHER" id="PTHR43771">
    <property type="entry name" value="PHOSPHOMANNOMUTASE"/>
    <property type="match status" value="1"/>
</dbReference>
<keyword evidence="6" id="KW-0413">Isomerase</keyword>
<dbReference type="Gene3D" id="3.40.120.10">
    <property type="entry name" value="Alpha-D-Glucose-1,6-Bisphosphate, subunit A, domain 3"/>
    <property type="match status" value="3"/>
</dbReference>
<dbReference type="PROSITE" id="PS00710">
    <property type="entry name" value="PGM_PMM"/>
    <property type="match status" value="1"/>
</dbReference>
<comment type="cofactor">
    <cofactor evidence="1">
        <name>Mg(2+)</name>
        <dbReference type="ChEBI" id="CHEBI:18420"/>
    </cofactor>
</comment>
<dbReference type="Pfam" id="PF02878">
    <property type="entry name" value="PGM_PMM_I"/>
    <property type="match status" value="1"/>
</dbReference>
<evidence type="ECO:0000313" key="9">
    <source>
        <dbReference type="EMBL" id="MDA0142086.1"/>
    </source>
</evidence>
<dbReference type="SUPFAM" id="SSF55957">
    <property type="entry name" value="Phosphoglucomutase, C-terminal domain"/>
    <property type="match status" value="1"/>
</dbReference>